<evidence type="ECO:0000313" key="1">
    <source>
        <dbReference type="EMBL" id="KAG8521366.1"/>
    </source>
</evidence>
<name>A0A8J6AHA5_GALPY</name>
<proteinExistence type="predicted"/>
<protein>
    <submittedName>
        <fullName evidence="1">Uncharacterized protein</fullName>
    </submittedName>
</protein>
<reference evidence="1" key="1">
    <citation type="journal article" date="2021" name="Evol. Appl.">
        <title>The genome of the Pyrenean desman and the effects of bottlenecks and inbreeding on the genomic landscape of an endangered species.</title>
        <authorList>
            <person name="Escoda L."/>
            <person name="Castresana J."/>
        </authorList>
    </citation>
    <scope>NUCLEOTIDE SEQUENCE</scope>
    <source>
        <strain evidence="1">IBE-C5619</strain>
    </source>
</reference>
<dbReference type="EMBL" id="JAGFMF010011477">
    <property type="protein sequence ID" value="KAG8521366.1"/>
    <property type="molecule type" value="Genomic_DNA"/>
</dbReference>
<organism evidence="1 2">
    <name type="scientific">Galemys pyrenaicus</name>
    <name type="common">Iberian desman</name>
    <name type="synonym">Pyrenean desman</name>
    <dbReference type="NCBI Taxonomy" id="202257"/>
    <lineage>
        <taxon>Eukaryota</taxon>
        <taxon>Metazoa</taxon>
        <taxon>Chordata</taxon>
        <taxon>Craniata</taxon>
        <taxon>Vertebrata</taxon>
        <taxon>Euteleostomi</taxon>
        <taxon>Mammalia</taxon>
        <taxon>Eutheria</taxon>
        <taxon>Laurasiatheria</taxon>
        <taxon>Eulipotyphla</taxon>
        <taxon>Talpidae</taxon>
        <taxon>Galemys</taxon>
    </lineage>
</organism>
<keyword evidence="2" id="KW-1185">Reference proteome</keyword>
<comment type="caution">
    <text evidence="1">The sequence shown here is derived from an EMBL/GenBank/DDBJ whole genome shotgun (WGS) entry which is preliminary data.</text>
</comment>
<evidence type="ECO:0000313" key="2">
    <source>
        <dbReference type="Proteomes" id="UP000700334"/>
    </source>
</evidence>
<sequence length="91" mass="9528">MATSEFFLLGLSEVPEHQSVLSSLSSVYGNPLIVGVVGSTPALHTLRHVFIAGPSCADLSPPLALCRRRCPVYFLSVSRAGQCPLGGDDGT</sequence>
<dbReference type="AlphaFoldDB" id="A0A8J6AHA5"/>
<dbReference type="Proteomes" id="UP000700334">
    <property type="component" value="Unassembled WGS sequence"/>
</dbReference>
<gene>
    <name evidence="1" type="ORF">J0S82_015910</name>
</gene>
<accession>A0A8J6AHA5</accession>